<proteinExistence type="predicted"/>
<dbReference type="Proteomes" id="UP001345013">
    <property type="component" value="Unassembled WGS sequence"/>
</dbReference>
<organism evidence="1 2">
    <name type="scientific">Lithohypha guttulata</name>
    <dbReference type="NCBI Taxonomy" id="1690604"/>
    <lineage>
        <taxon>Eukaryota</taxon>
        <taxon>Fungi</taxon>
        <taxon>Dikarya</taxon>
        <taxon>Ascomycota</taxon>
        <taxon>Pezizomycotina</taxon>
        <taxon>Eurotiomycetes</taxon>
        <taxon>Chaetothyriomycetidae</taxon>
        <taxon>Chaetothyriales</taxon>
        <taxon>Trichomeriaceae</taxon>
        <taxon>Lithohypha</taxon>
    </lineage>
</organism>
<gene>
    <name evidence="1" type="ORF">LTR24_007968</name>
</gene>
<dbReference type="PANTHER" id="PTHR37015:SF1">
    <property type="entry name" value="REVERSE TRANSCRIPTASE DOMAIN-CONTAINING PROTEIN"/>
    <property type="match status" value="1"/>
</dbReference>
<evidence type="ECO:0000313" key="2">
    <source>
        <dbReference type="Proteomes" id="UP001345013"/>
    </source>
</evidence>
<name>A0ABR0K1T2_9EURO</name>
<protein>
    <recommendedName>
        <fullName evidence="3">Reverse transcriptase domain-containing protein</fullName>
    </recommendedName>
</protein>
<evidence type="ECO:0000313" key="1">
    <source>
        <dbReference type="EMBL" id="KAK5082531.1"/>
    </source>
</evidence>
<dbReference type="EMBL" id="JAVRRG010000128">
    <property type="protein sequence ID" value="KAK5082531.1"/>
    <property type="molecule type" value="Genomic_DNA"/>
</dbReference>
<dbReference type="PANTHER" id="PTHR37015">
    <property type="entry name" value="REVERSE TRANSCRIPTASE DOMAIN-CONTAINING PROTEIN"/>
    <property type="match status" value="1"/>
</dbReference>
<keyword evidence="2" id="KW-1185">Reference proteome</keyword>
<evidence type="ECO:0008006" key="3">
    <source>
        <dbReference type="Google" id="ProtNLM"/>
    </source>
</evidence>
<comment type="caution">
    <text evidence="1">The sequence shown here is derived from an EMBL/GenBank/DDBJ whole genome shotgun (WGS) entry which is preliminary data.</text>
</comment>
<sequence>MRWAELTSWAWTEDNSGLDVEPRKQLNGKYRVVMQEDVLQSMLTHYIGVSLCVNAKEELKYWLDGVMIPEAVDIITVEADRRRFYLQHRVKYNDINSLVRRLNQEFWHDFFLSQLPNSVADTGGYEDDADVKDDSGSKKSWLQVKQQLLHHVASEVLIQRKLYGDVAVVQTDLQWFATSVPHSTIFAILRFSGLPEKWLSWFRSYLEVPLNMTKTMGEDQEVKRRKRGIPMAHALEKYLGEMILVYMDVAVKREADLLLYRMHDDIVLCGPTARCEKAWASMQRFAKVMGLEYNQKKTGSVSLNKDSSIETGLPEGDVTMDFLKLSTFDGSREMDTAQVNAHVKQLKKQLDGCNDILSFIRTYNSCIGRFFGHTFGVPAQCLGHTHVKEILKTHRRMQQELFGEGGVSAVLKTKLNGLAHDRGTNLSDTLRVTDSFLYNPILLGGLGLANPFIPLLQIEPSLRDKTPAQYVDDFIEKEKSDFRTRQRAFAQESSSSKKKRRAEIFLGNNGYDEDEIDLDFDDFLTVEEYTK</sequence>
<accession>A0ABR0K1T2</accession>
<reference evidence="1 2" key="1">
    <citation type="submission" date="2023-08" db="EMBL/GenBank/DDBJ databases">
        <title>Black Yeasts Isolated from many extreme environments.</title>
        <authorList>
            <person name="Coleine C."/>
            <person name="Stajich J.E."/>
            <person name="Selbmann L."/>
        </authorList>
    </citation>
    <scope>NUCLEOTIDE SEQUENCE [LARGE SCALE GENOMIC DNA]</scope>
    <source>
        <strain evidence="1 2">CCFEE 5885</strain>
    </source>
</reference>